<keyword evidence="7" id="KW-0677">Repeat</keyword>
<dbReference type="GO" id="GO:0004896">
    <property type="term" value="F:cytokine receptor activity"/>
    <property type="evidence" value="ECO:0007669"/>
    <property type="project" value="InterPro"/>
</dbReference>
<dbReference type="Proteomes" id="UP000677803">
    <property type="component" value="Unassembled WGS sequence"/>
</dbReference>
<keyword evidence="11 14" id="KW-1015">Disulfide bond</keyword>
<keyword evidence="10 14" id="KW-0472">Membrane</keyword>
<evidence type="ECO:0000256" key="14">
    <source>
        <dbReference type="RuleBase" id="RU365035"/>
    </source>
</evidence>
<feature type="domain" description="Fibronectin type-III" evidence="15">
    <location>
        <begin position="94"/>
        <end position="195"/>
    </location>
</feature>
<dbReference type="InterPro" id="IPR003528">
    <property type="entry name" value="Long_hematopoietin_rcpt_CS"/>
</dbReference>
<dbReference type="PANTHER" id="PTHR23036">
    <property type="entry name" value="CYTOKINE RECEPTOR"/>
    <property type="match status" value="1"/>
</dbReference>
<evidence type="ECO:0000256" key="4">
    <source>
        <dbReference type="ARBA" id="ARBA00022692"/>
    </source>
</evidence>
<feature type="transmembrane region" description="Helical" evidence="14">
    <location>
        <begin position="75"/>
        <end position="94"/>
    </location>
</feature>
<comment type="domain">
    <text evidence="14">The WSXWS motif appears to be necessary for proper protein folding and thereby efficient intracellular transport and cell-surface receptor binding.</text>
</comment>
<keyword evidence="9 14" id="KW-1133">Transmembrane helix</keyword>
<proteinExistence type="inferred from homology"/>
<dbReference type="GO" id="GO:0043235">
    <property type="term" value="C:receptor complex"/>
    <property type="evidence" value="ECO:0007669"/>
    <property type="project" value="TreeGrafter"/>
</dbReference>
<evidence type="ECO:0000256" key="10">
    <source>
        <dbReference type="ARBA" id="ARBA00023136"/>
    </source>
</evidence>
<evidence type="ECO:0000256" key="3">
    <source>
        <dbReference type="ARBA" id="ARBA00019818"/>
    </source>
</evidence>
<comment type="domain">
    <text evidence="14">The box 1 motif is required for JAK interaction and/or activation.</text>
</comment>
<evidence type="ECO:0000256" key="6">
    <source>
        <dbReference type="ARBA" id="ARBA00022729"/>
    </source>
</evidence>
<dbReference type="InterPro" id="IPR015152">
    <property type="entry name" value="Growth/epo_recpt_lig-bind"/>
</dbReference>
<keyword evidence="4 14" id="KW-0812">Transmembrane</keyword>
<feature type="transmembrane region" description="Helical" evidence="14">
    <location>
        <begin position="301"/>
        <end position="321"/>
    </location>
</feature>
<comment type="subcellular location">
    <subcellularLocation>
        <location evidence="1 14">Membrane</location>
        <topology evidence="1 14">Single-pass type I membrane protein</topology>
    </subcellularLocation>
</comment>
<dbReference type="FunFam" id="2.60.40.10:FF:000287">
    <property type="entry name" value="Prolactin receptor"/>
    <property type="match status" value="1"/>
</dbReference>
<dbReference type="PANTHER" id="PTHR23036:SF86">
    <property type="entry name" value="PROLACTIN RECEPTOR"/>
    <property type="match status" value="1"/>
</dbReference>
<keyword evidence="12 14" id="KW-0675">Receptor</keyword>
<name>A0A8S4AH66_9TELE</name>
<dbReference type="GO" id="GO:0019955">
    <property type="term" value="F:cytokine binding"/>
    <property type="evidence" value="ECO:0007669"/>
    <property type="project" value="TreeGrafter"/>
</dbReference>
<dbReference type="SMART" id="SM00060">
    <property type="entry name" value="FN3"/>
    <property type="match status" value="2"/>
</dbReference>
<evidence type="ECO:0000259" key="15">
    <source>
        <dbReference type="PROSITE" id="PS50853"/>
    </source>
</evidence>
<evidence type="ECO:0000256" key="11">
    <source>
        <dbReference type="ARBA" id="ARBA00023157"/>
    </source>
</evidence>
<evidence type="ECO:0000256" key="12">
    <source>
        <dbReference type="ARBA" id="ARBA00023170"/>
    </source>
</evidence>
<dbReference type="EMBL" id="CAJRST010003335">
    <property type="protein sequence ID" value="CAG5867567.1"/>
    <property type="molecule type" value="Genomic_DNA"/>
</dbReference>
<reference evidence="16" key="1">
    <citation type="submission" date="2021-05" db="EMBL/GenBank/DDBJ databases">
        <authorList>
            <person name="Tigano A."/>
        </authorList>
    </citation>
    <scope>NUCLEOTIDE SEQUENCE</scope>
</reference>
<keyword evidence="5 14" id="KW-0479">Metal-binding</keyword>
<dbReference type="Gene3D" id="2.60.40.10">
    <property type="entry name" value="Immunoglobulins"/>
    <property type="match status" value="2"/>
</dbReference>
<dbReference type="Pfam" id="PF09067">
    <property type="entry name" value="EpoR_lig-bind"/>
    <property type="match status" value="1"/>
</dbReference>
<evidence type="ECO:0000256" key="2">
    <source>
        <dbReference type="ARBA" id="ARBA00007885"/>
    </source>
</evidence>
<comment type="similarity">
    <text evidence="2 14">Belongs to the type I cytokine receptor family. Type 1 subfamily.</text>
</comment>
<feature type="domain" description="Fibronectin type-III" evidence="15">
    <location>
        <begin position="196"/>
        <end position="295"/>
    </location>
</feature>
<keyword evidence="6" id="KW-0732">Signal</keyword>
<comment type="function">
    <text evidence="14">This is a receptor for the anterior pituitary hormone prolactin.</text>
</comment>
<evidence type="ECO:0000256" key="7">
    <source>
        <dbReference type="ARBA" id="ARBA00022737"/>
    </source>
</evidence>
<dbReference type="InterPro" id="IPR003961">
    <property type="entry name" value="FN3_dom"/>
</dbReference>
<dbReference type="PROSITE" id="PS50853">
    <property type="entry name" value="FN3"/>
    <property type="match status" value="2"/>
</dbReference>
<evidence type="ECO:0000256" key="13">
    <source>
        <dbReference type="ARBA" id="ARBA00023180"/>
    </source>
</evidence>
<dbReference type="InterPro" id="IPR013783">
    <property type="entry name" value="Ig-like_fold"/>
</dbReference>
<evidence type="ECO:0000256" key="9">
    <source>
        <dbReference type="ARBA" id="ARBA00022989"/>
    </source>
</evidence>
<keyword evidence="17" id="KW-1185">Reference proteome</keyword>
<evidence type="ECO:0000256" key="5">
    <source>
        <dbReference type="ARBA" id="ARBA00022723"/>
    </source>
</evidence>
<dbReference type="FunFam" id="2.60.40.10:FF:000358">
    <property type="entry name" value="Prolactin receptor"/>
    <property type="match status" value="1"/>
</dbReference>
<evidence type="ECO:0000313" key="17">
    <source>
        <dbReference type="Proteomes" id="UP000677803"/>
    </source>
</evidence>
<dbReference type="CDD" id="cd00063">
    <property type="entry name" value="FN3"/>
    <property type="match status" value="2"/>
</dbReference>
<accession>A0A8S4AH66</accession>
<dbReference type="SUPFAM" id="SSF49265">
    <property type="entry name" value="Fibronectin type III"/>
    <property type="match status" value="2"/>
</dbReference>
<dbReference type="GO" id="GO:0046872">
    <property type="term" value="F:metal ion binding"/>
    <property type="evidence" value="ECO:0007669"/>
    <property type="project" value="UniProtKB-KW"/>
</dbReference>
<protein>
    <recommendedName>
        <fullName evidence="3 14">Prolactin receptor</fullName>
        <shortName evidence="14">PRL-R</shortName>
    </recommendedName>
</protein>
<organism evidence="16 17">
    <name type="scientific">Menidia menidia</name>
    <name type="common">Atlantic silverside</name>
    <dbReference type="NCBI Taxonomy" id="238744"/>
    <lineage>
        <taxon>Eukaryota</taxon>
        <taxon>Metazoa</taxon>
        <taxon>Chordata</taxon>
        <taxon>Craniata</taxon>
        <taxon>Vertebrata</taxon>
        <taxon>Euteleostomi</taxon>
        <taxon>Actinopterygii</taxon>
        <taxon>Neopterygii</taxon>
        <taxon>Teleostei</taxon>
        <taxon>Neoteleostei</taxon>
        <taxon>Acanthomorphata</taxon>
        <taxon>Ovalentaria</taxon>
        <taxon>Atherinomorphae</taxon>
        <taxon>Atheriniformes</taxon>
        <taxon>Atherinopsidae</taxon>
        <taxon>Menidiinae</taxon>
        <taxon>Menidia</taxon>
    </lineage>
</organism>
<dbReference type="AlphaFoldDB" id="A0A8S4AH66"/>
<comment type="caution">
    <text evidence="14">Lacks conserved residue(s) required for the propagation of feature annotation.</text>
</comment>
<comment type="caution">
    <text evidence="16">The sequence shown here is derived from an EMBL/GenBank/DDBJ whole genome shotgun (WGS) entry which is preliminary data.</text>
</comment>
<sequence>MGRGRGLGGGGAPQPRPPGALRYEFALSVSPLMGRLTGMMARCNRSHDAQCPEEETNSSQQQLTLCSSRMKGRVIAPWLLLLFVLLAEGTSYSVPGKPTLTRCRSPEKETFTCWWEPGSDGGLPTSYALFYRKENSDLVYECPDYFTAGENSCFFNKNDTSIWVNYNITVVATNPLGSTFSDPIEIDVVYIVMPNPPEHVAVTVLGNKEHPFLRVSWEPPPKADTRSGWITLIYELRIKLEGDDEWETHLAGQQKVFNIFSLHSGGTYLVQVRCKPDHGFWSEWSSTSYVKFPDYFPREKSMWILITVFSAFIFFIFTWLIHMNSHNLKHCLLPPVPGPKIKGFDRQLLKNGKADGMFSSLTVSEFPPTTSSNYEDLLVEYLEVSVPEEQELIVEESKVLHNCCLKSESSTSDCDSGRGSCDSHTLLMEKCGQEKEEWLTGQQGGQTETGAKIHEEKEPAYTSDDAISPDLSVGKVKTWPSVFSTLPQYSSHPLDQPGSLEMAKQHCLSDSLFPPGSLSSHLTLPDHSNKEGLRSNYCEFTFGNRQSDLLNPQTKINRQLQARSDNNISNLHHKGAPADQPLSKLCSTEYVEVQTVNEDVVLLHAVSGHGKDCSDLHRAEEYSKVKTTDNDNVLLLFQSDVREKQVELFPRVSQLTSEAAENYYTASMSNAPQKPCVQTAPPALDERAVSGYVDTATATMFTVPTY</sequence>
<evidence type="ECO:0000313" key="16">
    <source>
        <dbReference type="EMBL" id="CAG5867567.1"/>
    </source>
</evidence>
<dbReference type="InterPro" id="IPR036116">
    <property type="entry name" value="FN3_sf"/>
</dbReference>
<keyword evidence="8 14" id="KW-0862">Zinc</keyword>
<evidence type="ECO:0000256" key="1">
    <source>
        <dbReference type="ARBA" id="ARBA00004479"/>
    </source>
</evidence>
<dbReference type="GO" id="GO:0009897">
    <property type="term" value="C:external side of plasma membrane"/>
    <property type="evidence" value="ECO:0007669"/>
    <property type="project" value="TreeGrafter"/>
</dbReference>
<keyword evidence="13" id="KW-0325">Glycoprotein</keyword>
<dbReference type="OrthoDB" id="8858139at2759"/>
<gene>
    <name evidence="14" type="primary">PRLR</name>
    <name evidence="16" type="ORF">MMEN_LOCUS4359</name>
</gene>
<dbReference type="PROSITE" id="PS01352">
    <property type="entry name" value="HEMATOPO_REC_L_F1"/>
    <property type="match status" value="1"/>
</dbReference>
<dbReference type="InterPro" id="IPR050379">
    <property type="entry name" value="Type-I_Cytokine_Rcpt"/>
</dbReference>
<evidence type="ECO:0000256" key="8">
    <source>
        <dbReference type="ARBA" id="ARBA00022833"/>
    </source>
</evidence>